<gene>
    <name evidence="1" type="ORF">F1003_08875</name>
</gene>
<reference evidence="1 2" key="1">
    <citation type="submission" date="2019-11" db="EMBL/GenBank/DDBJ databases">
        <title>Winogradskyella ouciana sp. nov., isolated from the hadal seawater of the Mariana Trench.</title>
        <authorList>
            <person name="Liu R."/>
        </authorList>
    </citation>
    <scope>NUCLEOTIDE SEQUENCE [LARGE SCALE GENOMIC DNA]</scope>
    <source>
        <strain evidence="1 2">ZXX205</strain>
    </source>
</reference>
<keyword evidence="2" id="KW-1185">Reference proteome</keyword>
<dbReference type="PROSITE" id="PS51257">
    <property type="entry name" value="PROKAR_LIPOPROTEIN"/>
    <property type="match status" value="1"/>
</dbReference>
<sequence length="138" mass="15818">MKKLVIILLAVISFYSCKNETKSEVNLEENRAKSYDANDGFITMMGDFVYDADKKAAVLQTSNEIYGVIIDENLHQLNEKVEPFKTDQYTSVPVTIRVKRVENGNENSLWKYNLEVKEILKVEAPDPNKEDVIKLSNQ</sequence>
<comment type="caution">
    <text evidence="1">The sequence shown here is derived from an EMBL/GenBank/DDBJ whole genome shotgun (WGS) entry which is preliminary data.</text>
</comment>
<dbReference type="Proteomes" id="UP000447545">
    <property type="component" value="Unassembled WGS sequence"/>
</dbReference>
<evidence type="ECO:0000313" key="1">
    <source>
        <dbReference type="EMBL" id="MTE27036.1"/>
    </source>
</evidence>
<protein>
    <submittedName>
        <fullName evidence="1">Uncharacterized protein</fullName>
    </submittedName>
</protein>
<accession>A0A7K1GCK9</accession>
<dbReference type="EMBL" id="WJYA01000005">
    <property type="protein sequence ID" value="MTE27036.1"/>
    <property type="molecule type" value="Genomic_DNA"/>
</dbReference>
<name>A0A7K1GCK9_9FLAO</name>
<evidence type="ECO:0000313" key="2">
    <source>
        <dbReference type="Proteomes" id="UP000447545"/>
    </source>
</evidence>
<proteinExistence type="predicted"/>
<dbReference type="AlphaFoldDB" id="A0A7K1GCK9"/>
<organism evidence="1 2">
    <name type="scientific">Winogradskyella ouciana</name>
    <dbReference type="NCBI Taxonomy" id="2608631"/>
    <lineage>
        <taxon>Bacteria</taxon>
        <taxon>Pseudomonadati</taxon>
        <taxon>Bacteroidota</taxon>
        <taxon>Flavobacteriia</taxon>
        <taxon>Flavobacteriales</taxon>
        <taxon>Flavobacteriaceae</taxon>
        <taxon>Winogradskyella</taxon>
    </lineage>
</organism>